<evidence type="ECO:0000313" key="7">
    <source>
        <dbReference type="EMBL" id="ASJ72023.1"/>
    </source>
</evidence>
<keyword evidence="3" id="KW-0238">DNA-binding</keyword>
<reference evidence="7 8" key="1">
    <citation type="submission" date="2016-12" db="EMBL/GenBank/DDBJ databases">
        <authorList>
            <person name="Song W.-J."/>
            <person name="Kurnit D.M."/>
        </authorList>
    </citation>
    <scope>NUCLEOTIDE SEQUENCE [LARGE SCALE GENOMIC DNA]</scope>
    <source>
        <strain evidence="7 8">IMCC3135</strain>
    </source>
</reference>
<evidence type="ECO:0000256" key="2">
    <source>
        <dbReference type="ARBA" id="ARBA00023015"/>
    </source>
</evidence>
<organism evidence="7 8">
    <name type="scientific">Granulosicoccus antarcticus IMCC3135</name>
    <dbReference type="NCBI Taxonomy" id="1192854"/>
    <lineage>
        <taxon>Bacteria</taxon>
        <taxon>Pseudomonadati</taxon>
        <taxon>Pseudomonadota</taxon>
        <taxon>Gammaproteobacteria</taxon>
        <taxon>Chromatiales</taxon>
        <taxon>Granulosicoccaceae</taxon>
        <taxon>Granulosicoccus</taxon>
    </lineage>
</organism>
<protein>
    <submittedName>
        <fullName evidence="7">Hydrogen peroxide-inducible genes activator</fullName>
    </submittedName>
</protein>
<dbReference type="InterPro" id="IPR036390">
    <property type="entry name" value="WH_DNA-bd_sf"/>
</dbReference>
<dbReference type="InterPro" id="IPR005119">
    <property type="entry name" value="LysR_subst-bd"/>
</dbReference>
<dbReference type="Gene3D" id="1.10.10.10">
    <property type="entry name" value="Winged helix-like DNA-binding domain superfamily/Winged helix DNA-binding domain"/>
    <property type="match status" value="1"/>
</dbReference>
<accession>A0A2Z2NLJ4</accession>
<dbReference type="InterPro" id="IPR050950">
    <property type="entry name" value="HTH-type_LysR_regulators"/>
</dbReference>
<evidence type="ECO:0000256" key="5">
    <source>
        <dbReference type="SAM" id="MobiDB-lite"/>
    </source>
</evidence>
<evidence type="ECO:0000313" key="8">
    <source>
        <dbReference type="Proteomes" id="UP000250079"/>
    </source>
</evidence>
<keyword evidence="8" id="KW-1185">Reference proteome</keyword>
<dbReference type="Pfam" id="PF00126">
    <property type="entry name" value="HTH_1"/>
    <property type="match status" value="1"/>
</dbReference>
<keyword evidence="4" id="KW-0804">Transcription</keyword>
<dbReference type="SUPFAM" id="SSF53850">
    <property type="entry name" value="Periplasmic binding protein-like II"/>
    <property type="match status" value="1"/>
</dbReference>
<gene>
    <name evidence="7" type="primary">oxyR_2</name>
    <name evidence="7" type="ORF">IMCC3135_09630</name>
</gene>
<dbReference type="EMBL" id="CP018632">
    <property type="protein sequence ID" value="ASJ72023.1"/>
    <property type="molecule type" value="Genomic_DNA"/>
</dbReference>
<evidence type="ECO:0000256" key="1">
    <source>
        <dbReference type="ARBA" id="ARBA00009437"/>
    </source>
</evidence>
<comment type="similarity">
    <text evidence="1">Belongs to the LysR transcriptional regulatory family.</text>
</comment>
<dbReference type="Gene3D" id="3.40.190.10">
    <property type="entry name" value="Periplasmic binding protein-like II"/>
    <property type="match status" value="2"/>
</dbReference>
<evidence type="ECO:0000259" key="6">
    <source>
        <dbReference type="PROSITE" id="PS50931"/>
    </source>
</evidence>
<dbReference type="InterPro" id="IPR036388">
    <property type="entry name" value="WH-like_DNA-bd_sf"/>
</dbReference>
<dbReference type="AlphaFoldDB" id="A0A2Z2NLJ4"/>
<dbReference type="SUPFAM" id="SSF46785">
    <property type="entry name" value="Winged helix' DNA-binding domain"/>
    <property type="match status" value="1"/>
</dbReference>
<evidence type="ECO:0000256" key="4">
    <source>
        <dbReference type="ARBA" id="ARBA00023163"/>
    </source>
</evidence>
<dbReference type="GO" id="GO:0003700">
    <property type="term" value="F:DNA-binding transcription factor activity"/>
    <property type="evidence" value="ECO:0007669"/>
    <property type="project" value="InterPro"/>
</dbReference>
<proteinExistence type="inferred from homology"/>
<dbReference type="PANTHER" id="PTHR30419">
    <property type="entry name" value="HTH-TYPE TRANSCRIPTIONAL REGULATOR YBHD"/>
    <property type="match status" value="1"/>
</dbReference>
<dbReference type="GO" id="GO:0003677">
    <property type="term" value="F:DNA binding"/>
    <property type="evidence" value="ECO:0007669"/>
    <property type="project" value="UniProtKB-KW"/>
</dbReference>
<dbReference type="Proteomes" id="UP000250079">
    <property type="component" value="Chromosome"/>
</dbReference>
<dbReference type="PANTHER" id="PTHR30419:SF8">
    <property type="entry name" value="NITROGEN ASSIMILATION TRANSCRIPTIONAL ACTIVATOR-RELATED"/>
    <property type="match status" value="1"/>
</dbReference>
<dbReference type="KEGG" id="gai:IMCC3135_09630"/>
<feature type="region of interest" description="Disordered" evidence="5">
    <location>
        <begin position="1"/>
        <end position="20"/>
    </location>
</feature>
<name>A0A2Z2NLJ4_9GAMM</name>
<evidence type="ECO:0000256" key="3">
    <source>
        <dbReference type="ARBA" id="ARBA00023125"/>
    </source>
</evidence>
<dbReference type="GO" id="GO:0005829">
    <property type="term" value="C:cytosol"/>
    <property type="evidence" value="ECO:0007669"/>
    <property type="project" value="TreeGrafter"/>
</dbReference>
<keyword evidence="2" id="KW-0805">Transcription regulation</keyword>
<dbReference type="Pfam" id="PF03466">
    <property type="entry name" value="LysR_substrate"/>
    <property type="match status" value="1"/>
</dbReference>
<feature type="domain" description="HTH lysR-type" evidence="6">
    <location>
        <begin position="126"/>
        <end position="184"/>
    </location>
</feature>
<dbReference type="PROSITE" id="PS50931">
    <property type="entry name" value="HTH_LYSR"/>
    <property type="match status" value="1"/>
</dbReference>
<sequence length="448" mass="48957">MLHMKQDMDGVSGNQPVDQNRAEEEEMLKRVHGQARPWTDVCIPVMQGVGDLVKRWPVQKAVDPVEVKGYPQRGQEKQGDEPQRILSPLQHGGIAICHGPEHQGFKSGPEEDTTAQRPEHSVAMRLSIKAMHYFLTAVDLRSIVRAAQHRNVVPSAISSAIDAVEGEFGLKLVQRFPAKGIQPTAAGIIIAQKIRRLIEEYDDLIIGGNELRDALSGKLSIGYYAPMAPAFLPATLAPLMMENPEIRLQCIECNNESAQLGLLDGTFDVIVFVSDSVHLGISCDTLIDAPPYLLLPPTHPLAKRRSVAFAELADLDMVLLDLPFTTKYLRGLFEGIGFEPQIVATASSSEMVRNLVGAGVGCSILNMRPLGGSTHSGKPVVEIPIRPPVQSLRLVLGYLDGNPRRVVSAVRESILAYFGTPDARKLIVANKGKTRRRTVSDQAADELE</sequence>
<dbReference type="InterPro" id="IPR000847">
    <property type="entry name" value="LysR_HTH_N"/>
</dbReference>